<keyword evidence="5" id="KW-1185">Reference proteome</keyword>
<dbReference type="GO" id="GO:0030420">
    <property type="term" value="P:establishment of competence for transformation"/>
    <property type="evidence" value="ECO:0007669"/>
    <property type="project" value="UniProtKB-KW"/>
</dbReference>
<feature type="transmembrane region" description="Helical" evidence="3">
    <location>
        <begin position="12"/>
        <end position="41"/>
    </location>
</feature>
<sequence>MKRFVRRAGAQAGFTLIELIAAISLFTIVAGIVGTVTMFGFRSYHQIAIENTLRDEADLLMSSIITELYTYGPEEIQNTEFGIRLMKNGSDPVLIQMNGEQMQVGGQTAGRDTGGALNLHSSLLGSSISVLPAEHRMRDTYTRYESGLISIQLKLRYAGSSEDELDVTSQFGF</sequence>
<comment type="caution">
    <text evidence="4">The sequence shown here is derived from an EMBL/GenBank/DDBJ whole genome shotgun (WGS) entry which is preliminary data.</text>
</comment>
<keyword evidence="3" id="KW-0472">Membrane</keyword>
<protein>
    <submittedName>
        <fullName evidence="4">Type II secretion system protein</fullName>
    </submittedName>
</protein>
<evidence type="ECO:0000256" key="1">
    <source>
        <dbReference type="ARBA" id="ARBA00004241"/>
    </source>
</evidence>
<dbReference type="Pfam" id="PF07963">
    <property type="entry name" value="N_methyl"/>
    <property type="match status" value="1"/>
</dbReference>
<dbReference type="PROSITE" id="PS00409">
    <property type="entry name" value="PROKAR_NTER_METHYL"/>
    <property type="match status" value="1"/>
</dbReference>
<comment type="subcellular location">
    <subcellularLocation>
        <location evidence="1">Cell surface</location>
    </subcellularLocation>
</comment>
<dbReference type="GO" id="GO:0009986">
    <property type="term" value="C:cell surface"/>
    <property type="evidence" value="ECO:0007669"/>
    <property type="project" value="UniProtKB-SubCell"/>
</dbReference>
<evidence type="ECO:0000256" key="3">
    <source>
        <dbReference type="SAM" id="Phobius"/>
    </source>
</evidence>
<dbReference type="OrthoDB" id="2969353at2"/>
<keyword evidence="3" id="KW-1133">Transmembrane helix</keyword>
<dbReference type="NCBIfam" id="TIGR02532">
    <property type="entry name" value="IV_pilin_GFxxxE"/>
    <property type="match status" value="1"/>
</dbReference>
<reference evidence="4 5" key="1">
    <citation type="submission" date="2019-09" db="EMBL/GenBank/DDBJ databases">
        <title>Bacillus ochoae sp. nov., Paenibacillus whitsoniae sp. nov., Paenibacillus spiritus sp. nov. Isolated from the Mars Exploration Rover during spacecraft assembly.</title>
        <authorList>
            <person name="Seuylemezian A."/>
            <person name="Vaishampayan P."/>
        </authorList>
    </citation>
    <scope>NUCLEOTIDE SEQUENCE [LARGE SCALE GENOMIC DNA]</scope>
    <source>
        <strain evidence="4 5">MER_111</strain>
    </source>
</reference>
<evidence type="ECO:0000313" key="5">
    <source>
        <dbReference type="Proteomes" id="UP000367750"/>
    </source>
</evidence>
<keyword evidence="3" id="KW-0812">Transmembrane</keyword>
<name>A0A5J5FWN2_9BACL</name>
<accession>A0A5J5FWN2</accession>
<evidence type="ECO:0000313" key="4">
    <source>
        <dbReference type="EMBL" id="KAA8997951.1"/>
    </source>
</evidence>
<dbReference type="InterPro" id="IPR012902">
    <property type="entry name" value="N_methyl_site"/>
</dbReference>
<dbReference type="EMBL" id="VYKK01000028">
    <property type="protein sequence ID" value="KAA8997951.1"/>
    <property type="molecule type" value="Genomic_DNA"/>
</dbReference>
<proteinExistence type="predicted"/>
<evidence type="ECO:0000256" key="2">
    <source>
        <dbReference type="ARBA" id="ARBA00023287"/>
    </source>
</evidence>
<keyword evidence="2" id="KW-0178">Competence</keyword>
<dbReference type="RefSeq" id="WP_150459451.1">
    <property type="nucleotide sequence ID" value="NZ_VYKK01000028.1"/>
</dbReference>
<dbReference type="AlphaFoldDB" id="A0A5J5FWN2"/>
<dbReference type="Proteomes" id="UP000367750">
    <property type="component" value="Unassembled WGS sequence"/>
</dbReference>
<gene>
    <name evidence="4" type="ORF">F4V43_16995</name>
</gene>
<organism evidence="4 5">
    <name type="scientific">Paenibacillus spiritus</name>
    <dbReference type="NCBI Taxonomy" id="2496557"/>
    <lineage>
        <taxon>Bacteria</taxon>
        <taxon>Bacillati</taxon>
        <taxon>Bacillota</taxon>
        <taxon>Bacilli</taxon>
        <taxon>Bacillales</taxon>
        <taxon>Paenibacillaceae</taxon>
        <taxon>Paenibacillus</taxon>
    </lineage>
</organism>